<sequence>MREFNDVLGLEAGAMTVVAERCPEWEGLDAANIDDGSDMPIPRIRPPPMERCEASPSLYESQRCESGLPKEVLDKDTENWFPAERDARESFTHNANGGRASVDQVEIAPPQRESFMRERSALSFSSVHLHPTSSPGSHKYAPSAVAVTGAPAQSESLSIMATPASSLTEELREGATRYDRTFDHQAVGCVTLSASSACTDTAVDMGSGTIGRDKDTAGPPEKTRLFACPYFKHDPRRYSERNRDEIRYRRCSTVVLATIPRLKQHLYRVHRMPDHYCPRCFREFDDAKCLSQHRYQQPSCQATALRFDEKATYDQLKRIKRRAISGNPEGAWYAIWDILFPSSESHGVVRPSSPCTFIGCWVSHRGVAAFVNRSHRRGARFVDSG</sequence>
<evidence type="ECO:0008006" key="3">
    <source>
        <dbReference type="Google" id="ProtNLM"/>
    </source>
</evidence>
<dbReference type="STRING" id="5601.A0A0D2FK66"/>
<evidence type="ECO:0000313" key="2">
    <source>
        <dbReference type="Proteomes" id="UP000054266"/>
    </source>
</evidence>
<organism evidence="1 2">
    <name type="scientific">Phialophora macrospora</name>
    <dbReference type="NCBI Taxonomy" id="1851006"/>
    <lineage>
        <taxon>Eukaryota</taxon>
        <taxon>Fungi</taxon>
        <taxon>Dikarya</taxon>
        <taxon>Ascomycota</taxon>
        <taxon>Pezizomycotina</taxon>
        <taxon>Eurotiomycetes</taxon>
        <taxon>Chaetothyriomycetidae</taxon>
        <taxon>Chaetothyriales</taxon>
        <taxon>Herpotrichiellaceae</taxon>
        <taxon>Phialophora</taxon>
    </lineage>
</organism>
<reference evidence="1 2" key="1">
    <citation type="submission" date="2015-01" db="EMBL/GenBank/DDBJ databases">
        <title>The Genome Sequence of Capronia semiimmersa CBS27337.</title>
        <authorList>
            <consortium name="The Broad Institute Genomics Platform"/>
            <person name="Cuomo C."/>
            <person name="de Hoog S."/>
            <person name="Gorbushina A."/>
            <person name="Stielow B."/>
            <person name="Teixiera M."/>
            <person name="Abouelleil A."/>
            <person name="Chapman S.B."/>
            <person name="Priest M."/>
            <person name="Young S.K."/>
            <person name="Wortman J."/>
            <person name="Nusbaum C."/>
            <person name="Birren B."/>
        </authorList>
    </citation>
    <scope>NUCLEOTIDE SEQUENCE [LARGE SCALE GENOMIC DNA]</scope>
    <source>
        <strain evidence="1 2">CBS 27337</strain>
    </source>
</reference>
<dbReference type="EMBL" id="KN846959">
    <property type="protein sequence ID" value="KIW67155.1"/>
    <property type="molecule type" value="Genomic_DNA"/>
</dbReference>
<gene>
    <name evidence="1" type="ORF">PV04_06427</name>
</gene>
<dbReference type="Proteomes" id="UP000054266">
    <property type="component" value="Unassembled WGS sequence"/>
</dbReference>
<evidence type="ECO:0000313" key="1">
    <source>
        <dbReference type="EMBL" id="KIW67155.1"/>
    </source>
</evidence>
<dbReference type="PANTHER" id="PTHR38166:SF1">
    <property type="entry name" value="C2H2-TYPE DOMAIN-CONTAINING PROTEIN"/>
    <property type="match status" value="1"/>
</dbReference>
<dbReference type="AlphaFoldDB" id="A0A0D2FK66"/>
<proteinExistence type="predicted"/>
<dbReference type="HOGENOM" id="CLU_717628_0_0_1"/>
<protein>
    <recommendedName>
        <fullName evidence="3">C2H2-type domain-containing protein</fullName>
    </recommendedName>
</protein>
<accession>A0A0D2FK66</accession>
<keyword evidence="2" id="KW-1185">Reference proteome</keyword>
<name>A0A0D2FK66_9EURO</name>
<dbReference type="PANTHER" id="PTHR38166">
    <property type="entry name" value="C2H2-TYPE DOMAIN-CONTAINING PROTEIN-RELATED"/>
    <property type="match status" value="1"/>
</dbReference>